<evidence type="ECO:0000256" key="4">
    <source>
        <dbReference type="ARBA" id="ARBA00022989"/>
    </source>
</evidence>
<gene>
    <name evidence="7" type="ORF">CWS31_012005</name>
</gene>
<proteinExistence type="predicted"/>
<protein>
    <submittedName>
        <fullName evidence="7">CidA/LrgA family protein</fullName>
    </submittedName>
</protein>
<evidence type="ECO:0000256" key="2">
    <source>
        <dbReference type="ARBA" id="ARBA00022475"/>
    </source>
</evidence>
<feature type="transmembrane region" description="Helical" evidence="6">
    <location>
        <begin position="30"/>
        <end position="47"/>
    </location>
</feature>
<organism evidence="7 8">
    <name type="scientific">Colwellia echini</name>
    <dbReference type="NCBI Taxonomy" id="1982103"/>
    <lineage>
        <taxon>Bacteria</taxon>
        <taxon>Pseudomonadati</taxon>
        <taxon>Pseudomonadota</taxon>
        <taxon>Gammaproteobacteria</taxon>
        <taxon>Alteromonadales</taxon>
        <taxon>Colwelliaceae</taxon>
        <taxon>Colwellia</taxon>
    </lineage>
</organism>
<evidence type="ECO:0000256" key="3">
    <source>
        <dbReference type="ARBA" id="ARBA00022692"/>
    </source>
</evidence>
<dbReference type="Proteomes" id="UP000815846">
    <property type="component" value="Unassembled WGS sequence"/>
</dbReference>
<evidence type="ECO:0000313" key="7">
    <source>
        <dbReference type="EMBL" id="TYK65186.1"/>
    </source>
</evidence>
<dbReference type="PANTHER" id="PTHR33931">
    <property type="entry name" value="HOLIN-LIKE PROTEIN CIDA-RELATED"/>
    <property type="match status" value="1"/>
</dbReference>
<keyword evidence="2" id="KW-1003">Cell membrane</keyword>
<dbReference type="RefSeq" id="WP_101342578.1">
    <property type="nucleotide sequence ID" value="NZ_PJAI02000013.1"/>
</dbReference>
<reference evidence="7 8" key="1">
    <citation type="submission" date="2019-08" db="EMBL/GenBank/DDBJ databases">
        <title>Microbe sample from Colwellia echini.</title>
        <authorList>
            <person name="Christiansen L."/>
            <person name="Pathiraja D."/>
            <person name="Schultz-Johansen M."/>
            <person name="Choi I.-G."/>
            <person name="Stougaard P."/>
        </authorList>
    </citation>
    <scope>NUCLEOTIDE SEQUENCE [LARGE SCALE GENOMIC DNA]</scope>
    <source>
        <strain evidence="7 8">A3</strain>
    </source>
</reference>
<comment type="caution">
    <text evidence="7">The sequence shown here is derived from an EMBL/GenBank/DDBJ whole genome shotgun (WGS) entry which is preliminary data.</text>
</comment>
<dbReference type="Pfam" id="PF03788">
    <property type="entry name" value="LrgA"/>
    <property type="match status" value="1"/>
</dbReference>
<dbReference type="InterPro" id="IPR005538">
    <property type="entry name" value="LrgA/CidA"/>
</dbReference>
<keyword evidence="5 6" id="KW-0472">Membrane</keyword>
<evidence type="ECO:0000313" key="8">
    <source>
        <dbReference type="Proteomes" id="UP000815846"/>
    </source>
</evidence>
<name>A0ABY3MVM3_9GAMM</name>
<keyword evidence="3 6" id="KW-0812">Transmembrane</keyword>
<feature type="transmembrane region" description="Helical" evidence="6">
    <location>
        <begin position="86"/>
        <end position="106"/>
    </location>
</feature>
<feature type="transmembrane region" description="Helical" evidence="6">
    <location>
        <begin position="59"/>
        <end position="80"/>
    </location>
</feature>
<evidence type="ECO:0000256" key="1">
    <source>
        <dbReference type="ARBA" id="ARBA00004651"/>
    </source>
</evidence>
<dbReference type="EMBL" id="PJAI02000013">
    <property type="protein sequence ID" value="TYK65186.1"/>
    <property type="molecule type" value="Genomic_DNA"/>
</dbReference>
<sequence length="126" mass="14072">MTNLFYTLFAISISLLLGKLANYLLAGLPASLYGMIFYAVFLQLNWLSADRVAVTNQWLIRHMGVCFVPAAIGIINHFQLLQQHGLALVGIIFSTTFILITFIGLLSERFLIKSVTETSDMRADND</sequence>
<comment type="subcellular location">
    <subcellularLocation>
        <location evidence="1">Cell membrane</location>
        <topology evidence="1">Multi-pass membrane protein</topology>
    </subcellularLocation>
</comment>
<keyword evidence="4 6" id="KW-1133">Transmembrane helix</keyword>
<keyword evidence="8" id="KW-1185">Reference proteome</keyword>
<evidence type="ECO:0000256" key="5">
    <source>
        <dbReference type="ARBA" id="ARBA00023136"/>
    </source>
</evidence>
<accession>A0ABY3MVM3</accession>
<dbReference type="PANTHER" id="PTHR33931:SF2">
    <property type="entry name" value="HOLIN-LIKE PROTEIN CIDA"/>
    <property type="match status" value="1"/>
</dbReference>
<evidence type="ECO:0000256" key="6">
    <source>
        <dbReference type="SAM" id="Phobius"/>
    </source>
</evidence>